<feature type="compositionally biased region" description="Polar residues" evidence="2">
    <location>
        <begin position="1484"/>
        <end position="1496"/>
    </location>
</feature>
<proteinExistence type="predicted"/>
<feature type="compositionally biased region" description="Basic and acidic residues" evidence="2">
    <location>
        <begin position="1687"/>
        <end position="1696"/>
    </location>
</feature>
<dbReference type="KEGG" id="tot:TOT_010000367"/>
<organism evidence="3 4">
    <name type="scientific">Theileria orientalis strain Shintoku</name>
    <dbReference type="NCBI Taxonomy" id="869250"/>
    <lineage>
        <taxon>Eukaryota</taxon>
        <taxon>Sar</taxon>
        <taxon>Alveolata</taxon>
        <taxon>Apicomplexa</taxon>
        <taxon>Aconoidasida</taxon>
        <taxon>Piroplasmida</taxon>
        <taxon>Theileriidae</taxon>
        <taxon>Theileria</taxon>
    </lineage>
</organism>
<dbReference type="SUPFAM" id="SSF48371">
    <property type="entry name" value="ARM repeat"/>
    <property type="match status" value="2"/>
</dbReference>
<evidence type="ECO:0000256" key="2">
    <source>
        <dbReference type="SAM" id="MobiDB-lite"/>
    </source>
</evidence>
<feature type="region of interest" description="Disordered" evidence="2">
    <location>
        <begin position="1"/>
        <end position="26"/>
    </location>
</feature>
<feature type="compositionally biased region" description="Low complexity" evidence="2">
    <location>
        <begin position="386"/>
        <end position="406"/>
    </location>
</feature>
<feature type="compositionally biased region" description="Polar residues" evidence="2">
    <location>
        <begin position="1431"/>
        <end position="1442"/>
    </location>
</feature>
<feature type="region of interest" description="Disordered" evidence="2">
    <location>
        <begin position="1670"/>
        <end position="1701"/>
    </location>
</feature>
<feature type="coiled-coil region" evidence="1">
    <location>
        <begin position="1327"/>
        <end position="1375"/>
    </location>
</feature>
<feature type="region of interest" description="Disordered" evidence="2">
    <location>
        <begin position="1747"/>
        <end position="1770"/>
    </location>
</feature>
<feature type="compositionally biased region" description="Basic and acidic residues" evidence="2">
    <location>
        <begin position="1622"/>
        <end position="1654"/>
    </location>
</feature>
<feature type="compositionally biased region" description="Acidic residues" evidence="2">
    <location>
        <begin position="1675"/>
        <end position="1686"/>
    </location>
</feature>
<sequence length="2073" mass="232924">MTNQTQIKEEQMSVVRDPSTQVNNSEGDSAVYQFENMTLEQVANEVEESRRFDLLKSYLLQLSSCDYLEQSDVVSDANYLRKLVRSEDTQLQTKVAELLLQYVRLMKVNTVYDTKLGGIQDSMLLYKLYQVVHDDSCHYLLPNLKAGEVFSKFLCTLLSIASSEYVFNSVVRLYQRTVQNILNKYKRDSGAVEEMSTDDARVVIAVMKMLLTLTRSFGSPPAPSEVLCSLSVAVVNSTKAHLCRLYSYNLMAFLIRDITDKQTIDNLLNGLDAAQRNQVTSLVKESTSLNNTCNWRFKHSPVDVARRNQNDQTSPNNANVHSSPYNQQTADLANQAQNESTRQQKTGTKDWERTPSRNYMNTLTQNDQSRRLQSPLPGVVPRSPQSISRYNARSGSSSSNSSVIYRSGDDNGISGKDKEAYDQRKQKNSLGTPSRPSGQGPLPSNWYRDLFKTFDTNRGEGKNVVVDKNAWKLKNDQLIAALTLLDKYDKVDLEGVSPQFVKLFELLLKNESAIPVVVNSLNLFTMLLVKSECDLLTVSKSHTLADLLFQKLKDSNKKVRDACIQALVEVTKRCRLTVVSESVKKALSNVSPTCRENMCNFLNGKVVPTSDAGFFEKLKQLLTILADDVRQIRSDKVPKVRSALASLLDVLDDFDLVYANRPATAGHTEDAATQVVEGAKTTANEFVLTKEQQASLVIDDSERVLTTANTTSSHDTTTVTSYYDAESGSEFNVPQLDQQPATVAAAQPTSAAPSAGTTEAVSANVVPSDTAAAEEGQQEVKSEPLETANVTTRVSFADQSVNATRVANRGVAQADRAPEDGSGQVQGQAQDAAARTVRLPSVTSIDPRTGVERRKIVAVNSLQKAVDEKVLDEFKTNDVAALNRALYNLTQWMANHRRVQKVNDYYLLRLVNEYHRDFREPDVLQKFYTLMCKEELSEEGLTELMLIVKKYKEPMVMVSLMLTNNRNIDRFLNPVNYAYATMILSVFETISTTVSRQYLSIDTDLQVKIMDFLAYFVKTSKDPYATKASEVLWVLDDTYGIFKYLDDRQVNLLKFSRPSKDLKTACRTAESRIRKYVSSELYSCMFELDHERKKKACSFWKGYLGNSSRKRDEMLMSDSRKDLIAWLACCLFENKCERVAIELFEMMVDYLETMELKFSLEESMWLAECFLSYATFGKNLSKALAVFTKVSKMMKYSLEIAKTMCSYLESIEFKWVEVIKEALEEVARTETADHELYAYVSRKLMSNSNFRNSIDEAKTLVNSETSSQMNEHSPLNAGSISQSQAESLLAIQQREQREQGESAQLEETEVDPVQELHRVIHQTVHQVAQAQQMHQLAQETAQRVQQEVQKEHAQKAEAERALQAAQQQQVQQQQVQQAEGQQVDANVAGRMVQRVVSNAQAPESSSREASLESSSQTLNDLNEKYKKPTPSLETLTTNPSLEAVETLTTNRSLEAVETLTTNRSLEAVETLTTNRSNSDRTQELENSNEFGQLSQETGREEEVAPQNIMQEVILGEDVTMDLESCRSLSQQIVEKPVRSLEQQPKASKPPYMSATLEETRYVFVGDCHGSDKKATAEAASQRLEAVMQGVHEQLQRAKSKRRKLNTGDARKGGREEEEEEVADRRGKSLRANEKRTNEEEARLGDKDKDLQSRKVHADLSRLVRSYERPGVVQNLEDEDEDEESEELEQRRVDRQKSASVSRLIDKEASKYHPYIQSLTGNLAPAAALEQENECSSSDERLCLDTVSADAKEGRDSNEGTATRSESRRSLVDMAGYEEEKSAKRPFSTNVARAVDFVDSDPDCLRDDLGLSLVETVLSLCSRVNDVCLVSSYREYQSLLPTLYPADVPATLAQTFGQVLRHRGALKGTFLRLLTAPLLEASHNALLLLTKMAYKNVQAGESTAALTGAIVQALEVRRALTQFFQVFRLVTGRLQEKSVLRFCNVVTNLLALPKALFQDEKLYSLVSSLVSENALKQPKSVMYKLLDVMIEVSMESLGGELDRLMMAKLRFTKILQMQILVGLRNTDAGLAPESEALRQKHMAFIGRLESYLRTSRAQNVDNVIRTSNYIVRTI</sequence>
<gene>
    <name evidence="3" type="ORF">TOT_010000367</name>
</gene>
<dbReference type="OrthoDB" id="377790at2759"/>
<feature type="region of interest" description="Disordered" evidence="2">
    <location>
        <begin position="1468"/>
        <end position="1502"/>
    </location>
</feature>
<name>J4D5E3_THEOR</name>
<dbReference type="InterPro" id="IPR011989">
    <property type="entry name" value="ARM-like"/>
</dbReference>
<evidence type="ECO:0000256" key="1">
    <source>
        <dbReference type="SAM" id="Coils"/>
    </source>
</evidence>
<feature type="compositionally biased region" description="Low complexity" evidence="2">
    <location>
        <begin position="742"/>
        <end position="760"/>
    </location>
</feature>
<feature type="region of interest" description="Disordered" evidence="2">
    <location>
        <begin position="1589"/>
        <end position="1654"/>
    </location>
</feature>
<dbReference type="Gene3D" id="1.25.10.10">
    <property type="entry name" value="Leucine-rich Repeat Variant"/>
    <property type="match status" value="1"/>
</dbReference>
<keyword evidence="1" id="KW-0175">Coiled coil</keyword>
<dbReference type="VEuPathDB" id="PiroplasmaDB:TOT_010000367"/>
<dbReference type="InterPro" id="IPR016024">
    <property type="entry name" value="ARM-type_fold"/>
</dbReference>
<dbReference type="Proteomes" id="UP000003786">
    <property type="component" value="Chromosome 1"/>
</dbReference>
<protein>
    <submittedName>
        <fullName evidence="3">HEAT repeat containing protein</fullName>
    </submittedName>
</protein>
<feature type="compositionally biased region" description="Polar residues" evidence="2">
    <location>
        <begin position="428"/>
        <end position="437"/>
    </location>
</feature>
<feature type="region of interest" description="Disordered" evidence="2">
    <location>
        <begin position="742"/>
        <end position="761"/>
    </location>
</feature>
<evidence type="ECO:0000313" key="3">
    <source>
        <dbReference type="EMBL" id="BAM38900.1"/>
    </source>
</evidence>
<dbReference type="EMBL" id="AP011946">
    <property type="protein sequence ID" value="BAM38900.1"/>
    <property type="molecule type" value="Genomic_DNA"/>
</dbReference>
<dbReference type="OMA" id="CRLYSYN"/>
<evidence type="ECO:0000313" key="4">
    <source>
        <dbReference type="Proteomes" id="UP000003786"/>
    </source>
</evidence>
<feature type="compositionally biased region" description="Polar residues" evidence="2">
    <location>
        <begin position="334"/>
        <end position="346"/>
    </location>
</feature>
<feature type="region of interest" description="Disordered" evidence="2">
    <location>
        <begin position="1397"/>
        <end position="1442"/>
    </location>
</feature>
<accession>J4D5E3</accession>
<reference evidence="3 4" key="1">
    <citation type="journal article" date="2012" name="MBio">
        <title>Comparative genome analysis of three eukaryotic parasites with differing abilities to transform leukocytes reveals key mediators of Theileria-induced leukocyte transformation.</title>
        <authorList>
            <person name="Hayashida K."/>
            <person name="Hara Y."/>
            <person name="Abe T."/>
            <person name="Yamasaki C."/>
            <person name="Toyoda A."/>
            <person name="Kosuge T."/>
            <person name="Suzuki Y."/>
            <person name="Sato Y."/>
            <person name="Kawashima S."/>
            <person name="Katayama T."/>
            <person name="Wakaguri H."/>
            <person name="Inoue N."/>
            <person name="Homma K."/>
            <person name="Tada-Umezaki M."/>
            <person name="Yagi Y."/>
            <person name="Fujii Y."/>
            <person name="Habara T."/>
            <person name="Kanehisa M."/>
            <person name="Watanabe H."/>
            <person name="Ito K."/>
            <person name="Gojobori T."/>
            <person name="Sugawara H."/>
            <person name="Imanishi T."/>
            <person name="Weir W."/>
            <person name="Gardner M."/>
            <person name="Pain A."/>
            <person name="Shiels B."/>
            <person name="Hattori M."/>
            <person name="Nene V."/>
            <person name="Sugimoto C."/>
        </authorList>
    </citation>
    <scope>NUCLEOTIDE SEQUENCE [LARGE SCALE GENOMIC DNA]</scope>
    <source>
        <strain evidence="3 4">Shintoku</strain>
    </source>
</reference>
<dbReference type="RefSeq" id="XP_009689201.1">
    <property type="nucleotide sequence ID" value="XM_009690906.1"/>
</dbReference>
<feature type="region of interest" description="Disordered" evidence="2">
    <location>
        <begin position="1262"/>
        <end position="1281"/>
    </location>
</feature>
<feature type="region of interest" description="Disordered" evidence="2">
    <location>
        <begin position="334"/>
        <end position="444"/>
    </location>
</feature>
<feature type="compositionally biased region" description="Polar residues" evidence="2">
    <location>
        <begin position="356"/>
        <end position="367"/>
    </location>
</feature>
<keyword evidence="4" id="KW-1185">Reference proteome</keyword>
<feature type="compositionally biased region" description="Basic and acidic residues" evidence="2">
    <location>
        <begin position="415"/>
        <end position="425"/>
    </location>
</feature>
<dbReference type="eggNOG" id="ENOG502QURB">
    <property type="taxonomic scope" value="Eukaryota"/>
</dbReference>
<dbReference type="GeneID" id="20713291"/>